<name>A0A1Z4C3F3_9GAMM</name>
<evidence type="ECO:0000313" key="1">
    <source>
        <dbReference type="EMBL" id="ASF48077.1"/>
    </source>
</evidence>
<sequence length="1039" mass="114226">MFTNKPQQSIWDIINAYHGEICGFMANFGIDGNKALPLAEIGRKINSNIIAADNDHRGKVFFVLHKYTAPDGREYPIIFCYTNKHGGDSDTWNGYEAVHGELSHAPDFAPYKYTPPKKQAKPKENWRTKAFAEAGDAFINAASAGVGGFAYIAAKGVNTDGIDIRRGIGKHGDCIMVAYRNHDGGIVCYQQIYAENVPGKNTDKLYFVANEGDKKGAFAVIGDASKIKDGAYFCEGLATGLSSYHADGMGDNMLNNADKMPVIVCMDAGNLPLVVESFANRCDDIKILADNDLNADGGNVGIYKALEAAHTVGAKSLYVPCMAGDPQKCDFNDTLGFYTLVVPVNRSKRTLQLIEYAPKNRLKRLYTRLSFDVAAECPYRFDVATAANFVMDAMQGRGFDPVQLNVYRIIVGSVKKREDAAKKRNKITEKLGLTLHDLHGLGNDNASIARHVLESGGGIWLDNRGLGSGKTELMGAICAQLEGQRIAYVTHRVSLVHDAAGRLELTSYHDTLPGFSQNIALCVNSAEKFGLPTFTILLLDEFRQILNHVINGSVQNRQACFNTLVQAIEQADFVLCSDADLNNESVDFLRRHTQGKPLNLIKADSRKNDKTLHILSGHNANFKAILAEINAGGRPCVACTSKKMAEKLHRYLAENGIPADDVLLIHSQNKDDVKQSAFLKNANAEAGNYRALIYSPTIGSGVSMNTGHFTSNYLLNSGNLPSNEALQMVARNRTATDIFISFSPQRARDRVTDLDLLVEGDKKKKAHYLQPDGHNGYKPTELGNLRIAYHAAVNEDLNDFANNFIFLAEMGGYAIDRAEINNKPDTAEFSGLATRTHEARCAAIYHAQPIDQTEAKQIENGLALATQENSDKLDRYRTTAMAGTDKIGFDDVVNYDGGAAKQLANFETVNGDINEAVKADITNEITQDKATSKASLHKIFTEIIRPLSENDTVIDKETAAAACEQLKANAAELAANGFSDYRRKAFIRPVPILGAFLDKFGYKLLEISRTKKGVRTYQIVPIEHIRRYADNRLKRERCQ</sequence>
<dbReference type="RefSeq" id="WP_088620947.1">
    <property type="nucleotide sequence ID" value="NZ_CP022129.1"/>
</dbReference>
<dbReference type="EMBL" id="CP022129">
    <property type="protein sequence ID" value="ASF48077.1"/>
    <property type="molecule type" value="Genomic_DNA"/>
</dbReference>
<gene>
    <name evidence="1" type="ORF">CEK71_19485</name>
</gene>
<reference evidence="1 2" key="1">
    <citation type="submission" date="2017-06" db="EMBL/GenBank/DDBJ databases">
        <title>Genome Sequencing of the methanotroph Methylovulum psychrotolerants str. HV10-M2 isolated from a high-altitude environment.</title>
        <authorList>
            <person name="Mateos-Rivera A."/>
        </authorList>
    </citation>
    <scope>NUCLEOTIDE SEQUENCE [LARGE SCALE GENOMIC DNA]</scope>
    <source>
        <strain evidence="1 2">HV10_M2</strain>
    </source>
</reference>
<organism evidence="1 2">
    <name type="scientific">Methylovulum psychrotolerans</name>
    <dbReference type="NCBI Taxonomy" id="1704499"/>
    <lineage>
        <taxon>Bacteria</taxon>
        <taxon>Pseudomonadati</taxon>
        <taxon>Pseudomonadota</taxon>
        <taxon>Gammaproteobacteria</taxon>
        <taxon>Methylococcales</taxon>
        <taxon>Methylococcaceae</taxon>
        <taxon>Methylovulum</taxon>
    </lineage>
</organism>
<dbReference type="KEGG" id="mpsy:CEK71_19485"/>
<dbReference type="OrthoDB" id="9792687at2"/>
<dbReference type="NCBIfam" id="NF042913">
    <property type="entry name" value="CyRepA1"/>
    <property type="match status" value="1"/>
</dbReference>
<evidence type="ECO:0000313" key="2">
    <source>
        <dbReference type="Proteomes" id="UP000197019"/>
    </source>
</evidence>
<proteinExistence type="predicted"/>
<protein>
    <submittedName>
        <fullName evidence="1">Uncharacterized protein</fullName>
    </submittedName>
</protein>
<dbReference type="InterPro" id="IPR027417">
    <property type="entry name" value="P-loop_NTPase"/>
</dbReference>
<dbReference type="Proteomes" id="UP000197019">
    <property type="component" value="Chromosome"/>
</dbReference>
<dbReference type="InterPro" id="IPR049996">
    <property type="entry name" value="Slr7037-like"/>
</dbReference>
<dbReference type="AlphaFoldDB" id="A0A1Z4C3F3"/>
<keyword evidence="2" id="KW-1185">Reference proteome</keyword>
<accession>A0A1Z4C3F3</accession>
<dbReference type="SUPFAM" id="SSF52540">
    <property type="entry name" value="P-loop containing nucleoside triphosphate hydrolases"/>
    <property type="match status" value="1"/>
</dbReference>